<keyword evidence="1" id="KW-1133">Transmembrane helix</keyword>
<evidence type="ECO:0000259" key="2">
    <source>
        <dbReference type="Pfam" id="PF02517"/>
    </source>
</evidence>
<keyword evidence="1" id="KW-0472">Membrane</keyword>
<dbReference type="PANTHER" id="PTHR43592:SF15">
    <property type="entry name" value="CAAX AMINO TERMINAL PROTEASE FAMILY PROTEIN"/>
    <property type="match status" value="1"/>
</dbReference>
<feature type="transmembrane region" description="Helical" evidence="1">
    <location>
        <begin position="21"/>
        <end position="40"/>
    </location>
</feature>
<feature type="transmembrane region" description="Helical" evidence="1">
    <location>
        <begin position="187"/>
        <end position="220"/>
    </location>
</feature>
<sequence>MNSVQSKHRVTLNCRWNLKDAIKVFLAYVILMFVGMPLIVRFINTLFGFNVLNNIAQRSLILFISLFVNVLICACVLYIVCIQYRQSITSLGLSAANLFVNIKQGIKRYLITLPLIMLAGFIINLISGYFGQNPEMQDVVRWVLEEKSLFVLVSLIFFGIVIAPVIEEIMFRGFLQPALKNFFGGRYAIVLSASLFAGVHMDIFAFFQIFILGMLLGYLYEKTQTLVASIIVHVLHNSLTLVFLLYFKYFLKGKVPVF</sequence>
<protein>
    <recommendedName>
        <fullName evidence="2">CAAX prenyl protease 2/Lysostaphin resistance protein A-like domain-containing protein</fullName>
    </recommendedName>
</protein>
<feature type="transmembrane region" description="Helical" evidence="1">
    <location>
        <begin position="60"/>
        <end position="81"/>
    </location>
</feature>
<comment type="caution">
    <text evidence="3">The sequence shown here is derived from an EMBL/GenBank/DDBJ whole genome shotgun (WGS) entry which is preliminary data.</text>
</comment>
<reference evidence="4" key="1">
    <citation type="journal article" date="2015" name="Genome Announc.">
        <title>Draft Genome Sequence of an Anaerobic Ammonium-Oxidizing Bacterium, "Candidatus Brocadia sinica".</title>
        <authorList>
            <person name="Oshiki M."/>
            <person name="Shinyako-Hata K."/>
            <person name="Satoh H."/>
            <person name="Okabe S."/>
        </authorList>
    </citation>
    <scope>NUCLEOTIDE SEQUENCE [LARGE SCALE GENOMIC DNA]</scope>
    <source>
        <strain evidence="4">JPN1</strain>
    </source>
</reference>
<dbReference type="Pfam" id="PF02517">
    <property type="entry name" value="Rce1-like"/>
    <property type="match status" value="1"/>
</dbReference>
<evidence type="ECO:0000313" key="4">
    <source>
        <dbReference type="Proteomes" id="UP000032309"/>
    </source>
</evidence>
<gene>
    <name evidence="3" type="ORF">BROSI_A0257</name>
</gene>
<name>A0ABQ0JSP9_9BACT</name>
<organism evidence="3 4">
    <name type="scientific">Candidatus Brocadia sinica JPN1</name>
    <dbReference type="NCBI Taxonomy" id="1197129"/>
    <lineage>
        <taxon>Bacteria</taxon>
        <taxon>Pseudomonadati</taxon>
        <taxon>Planctomycetota</taxon>
        <taxon>Candidatus Brocadiia</taxon>
        <taxon>Candidatus Brocadiales</taxon>
        <taxon>Candidatus Brocadiaceae</taxon>
        <taxon>Candidatus Brocadia</taxon>
    </lineage>
</organism>
<dbReference type="InterPro" id="IPR003675">
    <property type="entry name" value="Rce1/LyrA-like_dom"/>
</dbReference>
<dbReference type="PANTHER" id="PTHR43592">
    <property type="entry name" value="CAAX AMINO TERMINAL PROTEASE"/>
    <property type="match status" value="1"/>
</dbReference>
<evidence type="ECO:0000256" key="1">
    <source>
        <dbReference type="SAM" id="Phobius"/>
    </source>
</evidence>
<feature type="transmembrane region" description="Helical" evidence="1">
    <location>
        <begin position="149"/>
        <end position="166"/>
    </location>
</feature>
<keyword evidence="1" id="KW-0812">Transmembrane</keyword>
<proteinExistence type="predicted"/>
<dbReference type="RefSeq" id="WP_052561622.1">
    <property type="nucleotide sequence ID" value="NZ_BAFN01000001.1"/>
</dbReference>
<accession>A0ABQ0JSP9</accession>
<feature type="transmembrane region" description="Helical" evidence="1">
    <location>
        <begin position="109"/>
        <end position="129"/>
    </location>
</feature>
<feature type="domain" description="CAAX prenyl protease 2/Lysostaphin resistance protein A-like" evidence="2">
    <location>
        <begin position="153"/>
        <end position="238"/>
    </location>
</feature>
<keyword evidence="4" id="KW-1185">Reference proteome</keyword>
<evidence type="ECO:0000313" key="3">
    <source>
        <dbReference type="EMBL" id="GAN31753.1"/>
    </source>
</evidence>
<dbReference type="Proteomes" id="UP000032309">
    <property type="component" value="Unassembled WGS sequence"/>
</dbReference>
<dbReference type="EMBL" id="BAFN01000001">
    <property type="protein sequence ID" value="GAN31753.1"/>
    <property type="molecule type" value="Genomic_DNA"/>
</dbReference>
<feature type="transmembrane region" description="Helical" evidence="1">
    <location>
        <begin position="226"/>
        <end position="247"/>
    </location>
</feature>